<reference evidence="2" key="1">
    <citation type="submission" date="2020-03" db="EMBL/GenBank/DDBJ databases">
        <title>Draft Genome Sequence of Cylindrodendrum hubeiense.</title>
        <authorList>
            <person name="Buettner E."/>
            <person name="Kellner H."/>
        </authorList>
    </citation>
    <scope>NUCLEOTIDE SEQUENCE</scope>
    <source>
        <strain evidence="2">IHI 201604</strain>
    </source>
</reference>
<dbReference type="OrthoDB" id="2969215at2759"/>
<dbReference type="Pfam" id="PF16804">
    <property type="entry name" value="DUF5071"/>
    <property type="match status" value="1"/>
</dbReference>
<proteinExistence type="predicted"/>
<evidence type="ECO:0000313" key="2">
    <source>
        <dbReference type="EMBL" id="KAF7543657.1"/>
    </source>
</evidence>
<name>A0A9P5LC70_9HYPO</name>
<accession>A0A9P5LC70</accession>
<evidence type="ECO:0000313" key="3">
    <source>
        <dbReference type="Proteomes" id="UP000722485"/>
    </source>
</evidence>
<dbReference type="Proteomes" id="UP000722485">
    <property type="component" value="Unassembled WGS sequence"/>
</dbReference>
<dbReference type="Gene3D" id="1.25.40.750">
    <property type="entry name" value="Domain of unknown function DUF5071"/>
    <property type="match status" value="1"/>
</dbReference>
<dbReference type="InterPro" id="IPR031837">
    <property type="entry name" value="DUF5071"/>
</dbReference>
<keyword evidence="3" id="KW-1185">Reference proteome</keyword>
<dbReference type="AlphaFoldDB" id="A0A9P5LC70"/>
<gene>
    <name evidence="2" type="ORF">G7Z17_g10567</name>
</gene>
<evidence type="ECO:0000259" key="1">
    <source>
        <dbReference type="Pfam" id="PF16804"/>
    </source>
</evidence>
<dbReference type="InterPro" id="IPR038692">
    <property type="entry name" value="Cthe_2751_sf"/>
</dbReference>
<dbReference type="EMBL" id="JAANBB010000352">
    <property type="protein sequence ID" value="KAF7543657.1"/>
    <property type="molecule type" value="Genomic_DNA"/>
</dbReference>
<comment type="caution">
    <text evidence="2">The sequence shown here is derived from an EMBL/GenBank/DDBJ whole genome shotgun (WGS) entry which is preliminary data.</text>
</comment>
<protein>
    <recommendedName>
        <fullName evidence="1">DUF5071 domain-containing protein</fullName>
    </recommendedName>
</protein>
<sequence length="298" mass="33114">MEEREISLASGSTDGLGGTSAAAATELTALNADAFSATVPSILSSESRRLFNKERWNDSPSIGVEVLRSRATEPPTITAIAAVMQSSLEDRDAFNRVWTAFHEIIFKLSDEGIQYYRPALEELSTTKPSDPGIEASHYVAAASLRETSKDLIRYLDNSEAVWVPANKTDCIGERSLQQRVTTTEQMRPHVPELLEWLADGNWPPFRGCRKQLARFPEATVEPIRVLMETERGDGGWLLNLLDFVEECVPVGPLWETLRPGVQALVDDPKGDEDDWELADGARRWLATLDAWKAKTKDA</sequence>
<organism evidence="2 3">
    <name type="scientific">Cylindrodendrum hubeiense</name>
    <dbReference type="NCBI Taxonomy" id="595255"/>
    <lineage>
        <taxon>Eukaryota</taxon>
        <taxon>Fungi</taxon>
        <taxon>Dikarya</taxon>
        <taxon>Ascomycota</taxon>
        <taxon>Pezizomycotina</taxon>
        <taxon>Sordariomycetes</taxon>
        <taxon>Hypocreomycetidae</taxon>
        <taxon>Hypocreales</taxon>
        <taxon>Nectriaceae</taxon>
        <taxon>Cylindrodendrum</taxon>
    </lineage>
</organism>
<feature type="domain" description="DUF5071" evidence="1">
    <location>
        <begin position="162"/>
        <end position="285"/>
    </location>
</feature>